<evidence type="ECO:0000313" key="3">
    <source>
        <dbReference type="Proteomes" id="UP000039324"/>
    </source>
</evidence>
<evidence type="ECO:0000256" key="1">
    <source>
        <dbReference type="SAM" id="SignalP"/>
    </source>
</evidence>
<evidence type="ECO:0008006" key="4">
    <source>
        <dbReference type="Google" id="ProtNLM"/>
    </source>
</evidence>
<dbReference type="AlphaFoldDB" id="A0A0G4IU77"/>
<keyword evidence="3" id="KW-1185">Reference proteome</keyword>
<accession>A0A0G4IU77</accession>
<evidence type="ECO:0000313" key="2">
    <source>
        <dbReference type="EMBL" id="CEO98689.1"/>
    </source>
</evidence>
<feature type="signal peptide" evidence="1">
    <location>
        <begin position="1"/>
        <end position="20"/>
    </location>
</feature>
<reference evidence="2 3" key="1">
    <citation type="submission" date="2015-02" db="EMBL/GenBank/DDBJ databases">
        <authorList>
            <person name="Chooi Y.-H."/>
        </authorList>
    </citation>
    <scope>NUCLEOTIDE SEQUENCE [LARGE SCALE GENOMIC DNA]</scope>
    <source>
        <strain evidence="2">E3</strain>
    </source>
</reference>
<feature type="chain" id="PRO_5005193065" description="F-box domain-containing protein" evidence="1">
    <location>
        <begin position="21"/>
        <end position="311"/>
    </location>
</feature>
<proteinExistence type="predicted"/>
<gene>
    <name evidence="2" type="ORF">PBRA_006803</name>
</gene>
<name>A0A0G4IU77_PLABS</name>
<protein>
    <recommendedName>
        <fullName evidence="4">F-box domain-containing protein</fullName>
    </recommendedName>
</protein>
<organism evidence="2 3">
    <name type="scientific">Plasmodiophora brassicae</name>
    <name type="common">Clubroot disease agent</name>
    <dbReference type="NCBI Taxonomy" id="37360"/>
    <lineage>
        <taxon>Eukaryota</taxon>
        <taxon>Sar</taxon>
        <taxon>Rhizaria</taxon>
        <taxon>Endomyxa</taxon>
        <taxon>Phytomyxea</taxon>
        <taxon>Plasmodiophorida</taxon>
        <taxon>Plasmodiophoridae</taxon>
        <taxon>Plasmodiophora</taxon>
    </lineage>
</organism>
<dbReference type="EMBL" id="CDSF01000086">
    <property type="protein sequence ID" value="CEO98689.1"/>
    <property type="molecule type" value="Genomic_DNA"/>
</dbReference>
<sequence>MAALLTGLVVLAVQRLCALSAPTDRAGLLALPPELLDECALCLFGSSLPSLARSCHRLRQAAINAVKRKARRLVARSPPTGALEVCLFRQPFQSCAVLDRAFAQVALDAVPTVLHGVDDRDGVIHLCAMLGWNGFVAELIDRQPDLLYAPGQFGMPPLNRLLNNEQMPMKAKLLTMASLLAATMARPYDDGARRVLQSAFHILNRKIGDHPGDHAYHRAMSLLIESVPEHDREAVLNTPDEFGEYAVCRLLRLREAASSRSAKRSMLGISKLLIRQGAHLLKCGDLDDIPNDVFSEIIHVSRDRNNVKACL</sequence>
<dbReference type="Proteomes" id="UP000039324">
    <property type="component" value="Unassembled WGS sequence"/>
</dbReference>
<keyword evidence="1" id="KW-0732">Signal</keyword>